<comment type="caution">
    <text evidence="3">The sequence shown here is derived from an EMBL/GenBank/DDBJ whole genome shotgun (WGS) entry which is preliminary data.</text>
</comment>
<evidence type="ECO:0000259" key="2">
    <source>
        <dbReference type="Pfam" id="PF13400"/>
    </source>
</evidence>
<feature type="transmembrane region" description="Helical" evidence="1">
    <location>
        <begin position="20"/>
        <end position="37"/>
    </location>
</feature>
<gene>
    <name evidence="3" type="ORF">GCM10010123_19560</name>
</gene>
<feature type="domain" description="Putative Flp pilus-assembly TadG-like N-terminal" evidence="2">
    <location>
        <begin position="16"/>
        <end position="63"/>
    </location>
</feature>
<proteinExistence type="predicted"/>
<sequence length="143" mass="14497">MSRLRRRLAGVRGDRGGVSIFVAMLAPVLLLLVGLVVDGAGQIRALQRADNVAAQAARTAGQAIDLPAAVGGGVKRIDPAAANQAAAQYLASAGATGTVTVAPDRQSVTVTATITHRPVLLSAFGYGSRDVTGEATARLITPN</sequence>
<name>A0A8J3F7L9_9ACTN</name>
<dbReference type="EMBL" id="BMQB01000003">
    <property type="protein sequence ID" value="GGJ89843.1"/>
    <property type="molecule type" value="Genomic_DNA"/>
</dbReference>
<accession>A0A8J3F7L9</accession>
<keyword evidence="1" id="KW-0472">Membrane</keyword>
<dbReference type="InterPro" id="IPR028087">
    <property type="entry name" value="Tad_N"/>
</dbReference>
<dbReference type="AlphaFoldDB" id="A0A8J3F7L9"/>
<organism evidence="3 4">
    <name type="scientific">Pilimelia anulata</name>
    <dbReference type="NCBI Taxonomy" id="53371"/>
    <lineage>
        <taxon>Bacteria</taxon>
        <taxon>Bacillati</taxon>
        <taxon>Actinomycetota</taxon>
        <taxon>Actinomycetes</taxon>
        <taxon>Micromonosporales</taxon>
        <taxon>Micromonosporaceae</taxon>
        <taxon>Pilimelia</taxon>
    </lineage>
</organism>
<dbReference type="Proteomes" id="UP000649739">
    <property type="component" value="Unassembled WGS sequence"/>
</dbReference>
<protein>
    <submittedName>
        <fullName evidence="3">Membrane protein</fullName>
    </submittedName>
</protein>
<keyword evidence="4" id="KW-1185">Reference proteome</keyword>
<dbReference type="RefSeq" id="WP_189169737.1">
    <property type="nucleotide sequence ID" value="NZ_BMQB01000003.1"/>
</dbReference>
<evidence type="ECO:0000313" key="3">
    <source>
        <dbReference type="EMBL" id="GGJ89843.1"/>
    </source>
</evidence>
<reference evidence="3" key="2">
    <citation type="submission" date="2020-09" db="EMBL/GenBank/DDBJ databases">
        <authorList>
            <person name="Sun Q."/>
            <person name="Ohkuma M."/>
        </authorList>
    </citation>
    <scope>NUCLEOTIDE SEQUENCE</scope>
    <source>
        <strain evidence="3">JCM 3090</strain>
    </source>
</reference>
<dbReference type="Pfam" id="PF13400">
    <property type="entry name" value="Tad"/>
    <property type="match status" value="1"/>
</dbReference>
<keyword evidence="1" id="KW-1133">Transmembrane helix</keyword>
<keyword evidence="1" id="KW-0812">Transmembrane</keyword>
<evidence type="ECO:0000256" key="1">
    <source>
        <dbReference type="SAM" id="Phobius"/>
    </source>
</evidence>
<reference evidence="3" key="1">
    <citation type="journal article" date="2014" name="Int. J. Syst. Evol. Microbiol.">
        <title>Complete genome sequence of Corynebacterium casei LMG S-19264T (=DSM 44701T), isolated from a smear-ripened cheese.</title>
        <authorList>
            <consortium name="US DOE Joint Genome Institute (JGI-PGF)"/>
            <person name="Walter F."/>
            <person name="Albersmeier A."/>
            <person name="Kalinowski J."/>
            <person name="Ruckert C."/>
        </authorList>
    </citation>
    <scope>NUCLEOTIDE SEQUENCE</scope>
    <source>
        <strain evidence="3">JCM 3090</strain>
    </source>
</reference>
<evidence type="ECO:0000313" key="4">
    <source>
        <dbReference type="Proteomes" id="UP000649739"/>
    </source>
</evidence>